<evidence type="ECO:0000259" key="1">
    <source>
        <dbReference type="Pfam" id="PF19835"/>
    </source>
</evidence>
<reference evidence="2" key="1">
    <citation type="submission" date="2018-05" db="EMBL/GenBank/DDBJ databases">
        <authorList>
            <person name="Lanie J.A."/>
            <person name="Ng W.-L."/>
            <person name="Kazmierczak K.M."/>
            <person name="Andrzejewski T.M."/>
            <person name="Davidsen T.M."/>
            <person name="Wayne K.J."/>
            <person name="Tettelin H."/>
            <person name="Glass J.I."/>
            <person name="Rusch D."/>
            <person name="Podicherti R."/>
            <person name="Tsui H.-C.T."/>
            <person name="Winkler M.E."/>
        </authorList>
    </citation>
    <scope>NUCLEOTIDE SEQUENCE</scope>
</reference>
<gene>
    <name evidence="2" type="ORF">METZ01_LOCUS245478</name>
</gene>
<dbReference type="Gene3D" id="3.40.1440.10">
    <property type="entry name" value="GIY-YIG endonuclease"/>
    <property type="match status" value="1"/>
</dbReference>
<evidence type="ECO:0000313" key="2">
    <source>
        <dbReference type="EMBL" id="SVB92624.1"/>
    </source>
</evidence>
<protein>
    <recommendedName>
        <fullName evidence="1">Putative endonuclease SegE-like GIY-YIG domain-containing protein</fullName>
    </recommendedName>
</protein>
<organism evidence="2">
    <name type="scientific">marine metagenome</name>
    <dbReference type="NCBI Taxonomy" id="408172"/>
    <lineage>
        <taxon>unclassified sequences</taxon>
        <taxon>metagenomes</taxon>
        <taxon>ecological metagenomes</taxon>
    </lineage>
</organism>
<dbReference type="EMBL" id="UINC01064191">
    <property type="protein sequence ID" value="SVB92624.1"/>
    <property type="molecule type" value="Genomic_DNA"/>
</dbReference>
<name>A0A382HYY7_9ZZZZ</name>
<proteinExistence type="predicted"/>
<accession>A0A382HYY7</accession>
<dbReference type="Pfam" id="PF19835">
    <property type="entry name" value="SegE_GIY-YIG"/>
    <property type="match status" value="1"/>
</dbReference>
<sequence>MDYGHWTTEIDFEPSEWFGFVYEIIHIQTGRSYIGRKQFNFTNRKRVKGRKNRKKVIKESDWKTYTGSCNELNEEITKIGKECYKFVITKLCKTKRELGYTETELQIKNDVLTSKFPDGNRKYYNSNIMNRWFAEKEQT</sequence>
<dbReference type="InterPro" id="IPR035901">
    <property type="entry name" value="GIY-YIG_endonuc_sf"/>
</dbReference>
<feature type="domain" description="Putative endonuclease SegE-like GIY-YIG" evidence="1">
    <location>
        <begin position="11"/>
        <end position="128"/>
    </location>
</feature>
<dbReference type="AlphaFoldDB" id="A0A382HYY7"/>
<dbReference type="InterPro" id="IPR045566">
    <property type="entry name" value="SegE-like_GIY-YIG"/>
</dbReference>